<protein>
    <submittedName>
        <fullName evidence="8">Aromatic acid/H+ symport family MFS transporter</fullName>
    </submittedName>
</protein>
<dbReference type="RefSeq" id="WP_042323384.1">
    <property type="nucleotide sequence ID" value="NZ_CP066075.1"/>
</dbReference>
<feature type="transmembrane region" description="Helical" evidence="6">
    <location>
        <begin position="168"/>
        <end position="191"/>
    </location>
</feature>
<feature type="transmembrane region" description="Helical" evidence="6">
    <location>
        <begin position="300"/>
        <end position="319"/>
    </location>
</feature>
<name>A0A7T4N3H8_9BURK</name>
<evidence type="ECO:0000313" key="9">
    <source>
        <dbReference type="Proteomes" id="UP000595610"/>
    </source>
</evidence>
<dbReference type="PROSITE" id="PS00216">
    <property type="entry name" value="SUGAR_TRANSPORT_1"/>
    <property type="match status" value="1"/>
</dbReference>
<feature type="transmembrane region" description="Helical" evidence="6">
    <location>
        <begin position="427"/>
        <end position="449"/>
    </location>
</feature>
<dbReference type="CDD" id="cd17365">
    <property type="entry name" value="MFS_PcaK_like"/>
    <property type="match status" value="1"/>
</dbReference>
<dbReference type="InterPro" id="IPR011701">
    <property type="entry name" value="MFS"/>
</dbReference>
<feature type="transmembrane region" description="Helical" evidence="6">
    <location>
        <begin position="390"/>
        <end position="415"/>
    </location>
</feature>
<dbReference type="GO" id="GO:0005886">
    <property type="term" value="C:plasma membrane"/>
    <property type="evidence" value="ECO:0007669"/>
    <property type="project" value="TreeGrafter"/>
</dbReference>
<feature type="transmembrane region" description="Helical" evidence="6">
    <location>
        <begin position="45"/>
        <end position="68"/>
    </location>
</feature>
<dbReference type="InterPro" id="IPR036259">
    <property type="entry name" value="MFS_trans_sf"/>
</dbReference>
<organism evidence="8 9">
    <name type="scientific">Paraburkholderia ginsengisoli</name>
    <dbReference type="NCBI Taxonomy" id="311231"/>
    <lineage>
        <taxon>Bacteria</taxon>
        <taxon>Pseudomonadati</taxon>
        <taxon>Pseudomonadota</taxon>
        <taxon>Betaproteobacteria</taxon>
        <taxon>Burkholderiales</taxon>
        <taxon>Burkholderiaceae</taxon>
        <taxon>Paraburkholderia</taxon>
    </lineage>
</organism>
<feature type="transmembrane region" description="Helical" evidence="6">
    <location>
        <begin position="111"/>
        <end position="131"/>
    </location>
</feature>
<evidence type="ECO:0000259" key="7">
    <source>
        <dbReference type="PROSITE" id="PS50850"/>
    </source>
</evidence>
<reference evidence="8 9" key="1">
    <citation type="submission" date="2020-12" db="EMBL/GenBank/DDBJ databases">
        <title>FDA dAtabase for Regulatory Grade micrObial Sequences (FDA-ARGOS): Supporting development and validation of Infectious Disease Dx tests.</title>
        <authorList>
            <person name="Nelson B."/>
            <person name="Plummer A."/>
            <person name="Tallon L."/>
            <person name="Sadzewicz L."/>
            <person name="Zhao X."/>
            <person name="Boylan J."/>
            <person name="Ott S."/>
            <person name="Bowen H."/>
            <person name="Vavikolanu K."/>
            <person name="Mehta A."/>
            <person name="Aluvathingal J."/>
            <person name="Nadendla S."/>
            <person name="Myers T."/>
            <person name="Yan Y."/>
            <person name="Sichtig H."/>
        </authorList>
    </citation>
    <scope>NUCLEOTIDE SEQUENCE [LARGE SCALE GENOMIC DNA]</scope>
    <source>
        <strain evidence="8 9">FDAARGOS_1049</strain>
    </source>
</reference>
<evidence type="ECO:0000256" key="4">
    <source>
        <dbReference type="ARBA" id="ARBA00023136"/>
    </source>
</evidence>
<proteinExistence type="predicted"/>
<feature type="transmembrane region" description="Helical" evidence="6">
    <location>
        <begin position="80"/>
        <end position="99"/>
    </location>
</feature>
<feature type="transmembrane region" description="Helical" evidence="6">
    <location>
        <begin position="137"/>
        <end position="156"/>
    </location>
</feature>
<sequence>MKKPQSGRAETLRPYDPAASTRTQRSVDVQAFIDDQRFSPFQWTILVLCFLVVAADGFDTAAVGFIAPSLVQQWGIARSSLGPVMSAALVGLGIGALAAGPCADRVGRKTVLVLSVFFFGMWSLAAARATSIESLTLLRFLTGLGLGAAMPNAVTLMSEYAPARIRAVAVNAMFCGFSCGLAIGGVASAWLIPHFGWPSVLVAGGVGPIVLTVLLILLLPESVQFLAVRRQADQRIARILQRIAPHSRFDDCRFVALDARAGREATMADAATAGSMSKRGDAGARPQWALAIVLSSRYRFGTLMLWLAYFMGLLIYYLLTNWLPTLFKDTGFSGEKAALMTSLFPLGGVLGNLCVGWIMDRFAGHRVVALTFVLVGVLVLLVGRGVGHQVWLGTLIFLTGTVATSAVTSMSALAASFYPTRARATGVAWMLGIGRIGGVAGALVGAALMGLGWQFGAVFSLLAVPSVIAACGVYLMTRRVQVDGLSEEGAVGAVAAK</sequence>
<dbReference type="Gene3D" id="1.20.1250.20">
    <property type="entry name" value="MFS general substrate transporter like domains"/>
    <property type="match status" value="1"/>
</dbReference>
<dbReference type="GO" id="GO:0046943">
    <property type="term" value="F:carboxylic acid transmembrane transporter activity"/>
    <property type="evidence" value="ECO:0007669"/>
    <property type="project" value="TreeGrafter"/>
</dbReference>
<accession>A0A7T4N3H8</accession>
<evidence type="ECO:0000256" key="3">
    <source>
        <dbReference type="ARBA" id="ARBA00022989"/>
    </source>
</evidence>
<dbReference type="PROSITE" id="PS00217">
    <property type="entry name" value="SUGAR_TRANSPORT_2"/>
    <property type="match status" value="1"/>
</dbReference>
<evidence type="ECO:0000256" key="6">
    <source>
        <dbReference type="SAM" id="Phobius"/>
    </source>
</evidence>
<dbReference type="SUPFAM" id="SSF103473">
    <property type="entry name" value="MFS general substrate transporter"/>
    <property type="match status" value="1"/>
</dbReference>
<feature type="transmembrane region" description="Helical" evidence="6">
    <location>
        <begin position="339"/>
        <end position="359"/>
    </location>
</feature>
<keyword evidence="4 6" id="KW-0472">Membrane</keyword>
<keyword evidence="9" id="KW-1185">Reference proteome</keyword>
<keyword evidence="2 6" id="KW-0812">Transmembrane</keyword>
<evidence type="ECO:0000256" key="1">
    <source>
        <dbReference type="ARBA" id="ARBA00004141"/>
    </source>
</evidence>
<dbReference type="EMBL" id="CP066075">
    <property type="protein sequence ID" value="QQC64584.1"/>
    <property type="molecule type" value="Genomic_DNA"/>
</dbReference>
<evidence type="ECO:0000313" key="8">
    <source>
        <dbReference type="EMBL" id="QQC64584.1"/>
    </source>
</evidence>
<feature type="domain" description="Major facilitator superfamily (MFS) profile" evidence="7">
    <location>
        <begin position="45"/>
        <end position="481"/>
    </location>
</feature>
<feature type="transmembrane region" description="Helical" evidence="6">
    <location>
        <begin position="455"/>
        <end position="476"/>
    </location>
</feature>
<dbReference type="PANTHER" id="PTHR23508">
    <property type="entry name" value="CARBOXYLIC ACID TRANSPORTER PROTEIN HOMOLOG"/>
    <property type="match status" value="1"/>
</dbReference>
<dbReference type="InterPro" id="IPR005829">
    <property type="entry name" value="Sugar_transporter_CS"/>
</dbReference>
<feature type="transmembrane region" description="Helical" evidence="6">
    <location>
        <begin position="366"/>
        <end position="384"/>
    </location>
</feature>
<dbReference type="AlphaFoldDB" id="A0A7T4N3H8"/>
<gene>
    <name evidence="8" type="ORF">I6I06_03625</name>
</gene>
<dbReference type="KEGG" id="pgis:I6I06_03625"/>
<dbReference type="PROSITE" id="PS50850">
    <property type="entry name" value="MFS"/>
    <property type="match status" value="1"/>
</dbReference>
<dbReference type="Proteomes" id="UP000595610">
    <property type="component" value="Chromosome 1"/>
</dbReference>
<comment type="subcellular location">
    <subcellularLocation>
        <location evidence="1">Membrane</location>
        <topology evidence="1">Multi-pass membrane protein</topology>
    </subcellularLocation>
</comment>
<keyword evidence="3 6" id="KW-1133">Transmembrane helix</keyword>
<dbReference type="PANTHER" id="PTHR23508:SF10">
    <property type="entry name" value="CARBOXYLIC ACID TRANSPORTER PROTEIN HOMOLOG"/>
    <property type="match status" value="1"/>
</dbReference>
<evidence type="ECO:0000256" key="5">
    <source>
        <dbReference type="SAM" id="MobiDB-lite"/>
    </source>
</evidence>
<evidence type="ECO:0000256" key="2">
    <source>
        <dbReference type="ARBA" id="ARBA00022692"/>
    </source>
</evidence>
<dbReference type="Pfam" id="PF07690">
    <property type="entry name" value="MFS_1"/>
    <property type="match status" value="1"/>
</dbReference>
<feature type="transmembrane region" description="Helical" evidence="6">
    <location>
        <begin position="197"/>
        <end position="219"/>
    </location>
</feature>
<dbReference type="InterPro" id="IPR020846">
    <property type="entry name" value="MFS_dom"/>
</dbReference>
<feature type="region of interest" description="Disordered" evidence="5">
    <location>
        <begin position="1"/>
        <end position="21"/>
    </location>
</feature>